<dbReference type="InterPro" id="IPR006016">
    <property type="entry name" value="UspA"/>
</dbReference>
<sequence length="153" mass="15689">MGTPEDGRVILVGVDGSATSDAALRWTLRALARPGDQVKAIIVVPDEGLLPGTSFAFQPHGRGPTQLRDYSPADHVERLRAAVPGSAPVAVTTAQGDAATELVTASAHADLLVIGAHGGSATSELLLGSVSRECIRYARCPVTVITGEAAARV</sequence>
<gene>
    <name evidence="3" type="ORF">JOM49_005223</name>
</gene>
<dbReference type="PANTHER" id="PTHR46553">
    <property type="entry name" value="ADENINE NUCLEOTIDE ALPHA HYDROLASES-LIKE SUPERFAMILY PROTEIN"/>
    <property type="match status" value="1"/>
</dbReference>
<comment type="similarity">
    <text evidence="1">Belongs to the universal stress protein A family.</text>
</comment>
<dbReference type="Pfam" id="PF00582">
    <property type="entry name" value="Usp"/>
    <property type="match status" value="1"/>
</dbReference>
<feature type="domain" description="UspA" evidence="2">
    <location>
        <begin position="8"/>
        <end position="145"/>
    </location>
</feature>
<dbReference type="EMBL" id="JAGGMS010000001">
    <property type="protein sequence ID" value="MBP2183697.1"/>
    <property type="molecule type" value="Genomic_DNA"/>
</dbReference>
<proteinExistence type="inferred from homology"/>
<dbReference type="PANTHER" id="PTHR46553:SF3">
    <property type="entry name" value="ADENINE NUCLEOTIDE ALPHA HYDROLASES-LIKE SUPERFAMILY PROTEIN"/>
    <property type="match status" value="1"/>
</dbReference>
<keyword evidence="4" id="KW-1185">Reference proteome</keyword>
<name>A0ABS4PW90_9PSEU</name>
<reference evidence="3 4" key="1">
    <citation type="submission" date="2021-03" db="EMBL/GenBank/DDBJ databases">
        <title>Sequencing the genomes of 1000 actinobacteria strains.</title>
        <authorList>
            <person name="Klenk H.-P."/>
        </authorList>
    </citation>
    <scope>NUCLEOTIDE SEQUENCE [LARGE SCALE GENOMIC DNA]</scope>
    <source>
        <strain evidence="3 4">DSM 45510</strain>
    </source>
</reference>
<dbReference type="CDD" id="cd23659">
    <property type="entry name" value="USP_At3g01520-like"/>
    <property type="match status" value="1"/>
</dbReference>
<dbReference type="InterPro" id="IPR006015">
    <property type="entry name" value="Universal_stress_UspA"/>
</dbReference>
<protein>
    <submittedName>
        <fullName evidence="3">Nucleotide-binding universal stress UspA family protein</fullName>
    </submittedName>
</protein>
<dbReference type="Proteomes" id="UP000741013">
    <property type="component" value="Unassembled WGS sequence"/>
</dbReference>
<comment type="caution">
    <text evidence="3">The sequence shown here is derived from an EMBL/GenBank/DDBJ whole genome shotgun (WGS) entry which is preliminary data.</text>
</comment>
<evidence type="ECO:0000313" key="4">
    <source>
        <dbReference type="Proteomes" id="UP000741013"/>
    </source>
</evidence>
<evidence type="ECO:0000259" key="2">
    <source>
        <dbReference type="Pfam" id="PF00582"/>
    </source>
</evidence>
<dbReference type="SUPFAM" id="SSF52402">
    <property type="entry name" value="Adenine nucleotide alpha hydrolases-like"/>
    <property type="match status" value="1"/>
</dbReference>
<dbReference type="Gene3D" id="3.40.50.12370">
    <property type="match status" value="1"/>
</dbReference>
<evidence type="ECO:0000256" key="1">
    <source>
        <dbReference type="ARBA" id="ARBA00008791"/>
    </source>
</evidence>
<accession>A0ABS4PW90</accession>
<organism evidence="3 4">
    <name type="scientific">Amycolatopsis magusensis</name>
    <dbReference type="NCBI Taxonomy" id="882444"/>
    <lineage>
        <taxon>Bacteria</taxon>
        <taxon>Bacillati</taxon>
        <taxon>Actinomycetota</taxon>
        <taxon>Actinomycetes</taxon>
        <taxon>Pseudonocardiales</taxon>
        <taxon>Pseudonocardiaceae</taxon>
        <taxon>Amycolatopsis</taxon>
    </lineage>
</organism>
<dbReference type="RefSeq" id="WP_209666834.1">
    <property type="nucleotide sequence ID" value="NZ_JAGGMS010000001.1"/>
</dbReference>
<dbReference type="PRINTS" id="PR01438">
    <property type="entry name" value="UNVRSLSTRESS"/>
</dbReference>
<evidence type="ECO:0000313" key="3">
    <source>
        <dbReference type="EMBL" id="MBP2183697.1"/>
    </source>
</evidence>